<name>A0A9P5LB76_9HYPO</name>
<sequence length="190" mass="21764">MRGSLNPIRHLATLIIEYDQVPNEVRCCLELVRTCDQDLQRLIQLRNEHLVLLEKQPEALERVNNIIEGAHNGLVEVCEIVERCRPEAHQGKTPFRNRVKWIFVDSMQFHNQEPVISRHHAAVLAELNFVRQIVLWAPMAEQQKIQESQPIEKALPVFDNIALLGELMGDVSGFELGLKSHGIYLPNPSL</sequence>
<accession>A0A9P5LB76</accession>
<protein>
    <submittedName>
        <fullName evidence="1">Uncharacterized protein</fullName>
    </submittedName>
</protein>
<dbReference type="Proteomes" id="UP000722485">
    <property type="component" value="Unassembled WGS sequence"/>
</dbReference>
<evidence type="ECO:0000313" key="1">
    <source>
        <dbReference type="EMBL" id="KAF7554375.1"/>
    </source>
</evidence>
<reference evidence="1" key="1">
    <citation type="submission" date="2020-03" db="EMBL/GenBank/DDBJ databases">
        <title>Draft Genome Sequence of Cylindrodendrum hubeiense.</title>
        <authorList>
            <person name="Buettner E."/>
            <person name="Kellner H."/>
        </authorList>
    </citation>
    <scope>NUCLEOTIDE SEQUENCE</scope>
    <source>
        <strain evidence="1">IHI 201604</strain>
    </source>
</reference>
<dbReference type="EMBL" id="JAANBB010000033">
    <property type="protein sequence ID" value="KAF7554375.1"/>
    <property type="molecule type" value="Genomic_DNA"/>
</dbReference>
<dbReference type="OrthoDB" id="5240423at2759"/>
<gene>
    <name evidence="1" type="ORF">G7Z17_g2977</name>
</gene>
<proteinExistence type="predicted"/>
<dbReference type="AlphaFoldDB" id="A0A9P5LB76"/>
<keyword evidence="2" id="KW-1185">Reference proteome</keyword>
<organism evidence="1 2">
    <name type="scientific">Cylindrodendrum hubeiense</name>
    <dbReference type="NCBI Taxonomy" id="595255"/>
    <lineage>
        <taxon>Eukaryota</taxon>
        <taxon>Fungi</taxon>
        <taxon>Dikarya</taxon>
        <taxon>Ascomycota</taxon>
        <taxon>Pezizomycotina</taxon>
        <taxon>Sordariomycetes</taxon>
        <taxon>Hypocreomycetidae</taxon>
        <taxon>Hypocreales</taxon>
        <taxon>Nectriaceae</taxon>
        <taxon>Cylindrodendrum</taxon>
    </lineage>
</organism>
<evidence type="ECO:0000313" key="2">
    <source>
        <dbReference type="Proteomes" id="UP000722485"/>
    </source>
</evidence>
<comment type="caution">
    <text evidence="1">The sequence shown here is derived from an EMBL/GenBank/DDBJ whole genome shotgun (WGS) entry which is preliminary data.</text>
</comment>